<dbReference type="InterPro" id="IPR023193">
    <property type="entry name" value="EPSP_synthase_CS"/>
</dbReference>
<evidence type="ECO:0000256" key="8">
    <source>
        <dbReference type="HAMAP-Rule" id="MF_00210"/>
    </source>
</evidence>
<feature type="binding site" evidence="8">
    <location>
        <position position="21"/>
    </location>
    <ligand>
        <name>phosphoenolpyruvate</name>
        <dbReference type="ChEBI" id="CHEBI:58702"/>
    </ligand>
</feature>
<feature type="binding site" evidence="8">
    <location>
        <position position="122"/>
    </location>
    <ligand>
        <name>phosphoenolpyruvate</name>
        <dbReference type="ChEBI" id="CHEBI:58702"/>
    </ligand>
</feature>
<comment type="pathway">
    <text evidence="1 8">Metabolic intermediate biosynthesis; chorismate biosynthesis; chorismate from D-erythrose 4-phosphate and phosphoenolpyruvate: step 6/7.</text>
</comment>
<comment type="catalytic activity">
    <reaction evidence="7">
        <text>3-phosphoshikimate + phosphoenolpyruvate = 5-O-(1-carboxyvinyl)-3-phosphoshikimate + phosphate</text>
        <dbReference type="Rhea" id="RHEA:21256"/>
        <dbReference type="ChEBI" id="CHEBI:43474"/>
        <dbReference type="ChEBI" id="CHEBI:57701"/>
        <dbReference type="ChEBI" id="CHEBI:58702"/>
        <dbReference type="ChEBI" id="CHEBI:145989"/>
        <dbReference type="EC" id="2.5.1.19"/>
    </reaction>
    <physiologicalReaction direction="left-to-right" evidence="7">
        <dbReference type="Rhea" id="RHEA:21257"/>
    </physiologicalReaction>
</comment>
<feature type="binding site" evidence="8">
    <location>
        <position position="313"/>
    </location>
    <ligand>
        <name>3-phosphoshikimate</name>
        <dbReference type="ChEBI" id="CHEBI:145989"/>
    </ligand>
</feature>
<dbReference type="HAMAP" id="MF_00210">
    <property type="entry name" value="EPSP_synth"/>
    <property type="match status" value="1"/>
</dbReference>
<comment type="subcellular location">
    <subcellularLocation>
        <location evidence="8">Cytoplasm</location>
    </subcellularLocation>
</comment>
<dbReference type="Gene3D" id="3.65.10.10">
    <property type="entry name" value="Enolpyruvate transferase domain"/>
    <property type="match status" value="2"/>
</dbReference>
<dbReference type="GO" id="GO:0008652">
    <property type="term" value="P:amino acid biosynthetic process"/>
    <property type="evidence" value="ECO:0007669"/>
    <property type="project" value="UniProtKB-KW"/>
</dbReference>
<feature type="binding site" evidence="8">
    <location>
        <position position="386"/>
    </location>
    <ligand>
        <name>phosphoenolpyruvate</name>
        <dbReference type="ChEBI" id="CHEBI:58702"/>
    </ligand>
</feature>
<name>A0A7V2B1P7_RHOMR</name>
<evidence type="ECO:0000256" key="5">
    <source>
        <dbReference type="ARBA" id="ARBA00022679"/>
    </source>
</evidence>
<dbReference type="GO" id="GO:0009423">
    <property type="term" value="P:chorismate biosynthetic process"/>
    <property type="evidence" value="ECO:0007669"/>
    <property type="project" value="UniProtKB-UniRule"/>
</dbReference>
<evidence type="ECO:0000256" key="4">
    <source>
        <dbReference type="ARBA" id="ARBA00022605"/>
    </source>
</evidence>
<feature type="binding site" evidence="8">
    <location>
        <position position="168"/>
    </location>
    <ligand>
        <name>phosphoenolpyruvate</name>
        <dbReference type="ChEBI" id="CHEBI:58702"/>
    </ligand>
</feature>
<evidence type="ECO:0000256" key="3">
    <source>
        <dbReference type="ARBA" id="ARBA00022490"/>
    </source>
</evidence>
<feature type="binding site" evidence="8">
    <location>
        <position position="26"/>
    </location>
    <ligand>
        <name>3-phosphoshikimate</name>
        <dbReference type="ChEBI" id="CHEBI:145989"/>
    </ligand>
</feature>
<dbReference type="InterPro" id="IPR001986">
    <property type="entry name" value="Enolpyruvate_Tfrase_dom"/>
</dbReference>
<dbReference type="InterPro" id="IPR013792">
    <property type="entry name" value="RNA3'P_cycl/enolpyr_Trfase_a/b"/>
</dbReference>
<keyword evidence="6 8" id="KW-0057">Aromatic amino acid biosynthesis</keyword>
<comment type="subunit">
    <text evidence="8">Monomer.</text>
</comment>
<gene>
    <name evidence="8 10" type="primary">aroA</name>
    <name evidence="10" type="ORF">ENO59_09120</name>
</gene>
<evidence type="ECO:0000256" key="1">
    <source>
        <dbReference type="ARBA" id="ARBA00004811"/>
    </source>
</evidence>
<dbReference type="GO" id="GO:0009073">
    <property type="term" value="P:aromatic amino acid family biosynthetic process"/>
    <property type="evidence" value="ECO:0007669"/>
    <property type="project" value="UniProtKB-KW"/>
</dbReference>
<keyword evidence="3 8" id="KW-0963">Cytoplasm</keyword>
<protein>
    <recommendedName>
        <fullName evidence="8">3-phosphoshikimate 1-carboxyvinyltransferase</fullName>
        <ecNumber evidence="8">2.5.1.19</ecNumber>
    </recommendedName>
    <alternativeName>
        <fullName evidence="8">5-enolpyruvylshikimate-3-phosphate synthase</fullName>
        <shortName evidence="8">EPSP synthase</shortName>
        <shortName evidence="8">EPSPS</shortName>
    </alternativeName>
</protein>
<dbReference type="NCBIfam" id="TIGR01356">
    <property type="entry name" value="aroA"/>
    <property type="match status" value="1"/>
</dbReference>
<dbReference type="PANTHER" id="PTHR21090">
    <property type="entry name" value="AROM/DEHYDROQUINATE SYNTHASE"/>
    <property type="match status" value="1"/>
</dbReference>
<feature type="binding site" evidence="8">
    <location>
        <position position="168"/>
    </location>
    <ligand>
        <name>3-phosphoshikimate</name>
        <dbReference type="ChEBI" id="CHEBI:145989"/>
    </ligand>
</feature>
<organism evidence="10">
    <name type="scientific">Rhodothermus marinus</name>
    <name type="common">Rhodothermus obamensis</name>
    <dbReference type="NCBI Taxonomy" id="29549"/>
    <lineage>
        <taxon>Bacteria</taxon>
        <taxon>Pseudomonadati</taxon>
        <taxon>Rhodothermota</taxon>
        <taxon>Rhodothermia</taxon>
        <taxon>Rhodothermales</taxon>
        <taxon>Rhodothermaceae</taxon>
        <taxon>Rhodothermus</taxon>
    </lineage>
</organism>
<feature type="binding site" evidence="8">
    <location>
        <position position="22"/>
    </location>
    <ligand>
        <name>3-phosphoshikimate</name>
        <dbReference type="ChEBI" id="CHEBI:145989"/>
    </ligand>
</feature>
<feature type="binding site" evidence="8">
    <location>
        <position position="94"/>
    </location>
    <ligand>
        <name>phosphoenolpyruvate</name>
        <dbReference type="ChEBI" id="CHEBI:58702"/>
    </ligand>
</feature>
<dbReference type="EMBL" id="DSGB01000006">
    <property type="protein sequence ID" value="HER96661.1"/>
    <property type="molecule type" value="Genomic_DNA"/>
</dbReference>
<dbReference type="PIRSF" id="PIRSF000505">
    <property type="entry name" value="EPSPS"/>
    <property type="match status" value="1"/>
</dbReference>
<dbReference type="InterPro" id="IPR006264">
    <property type="entry name" value="EPSP_synthase"/>
</dbReference>
<dbReference type="EC" id="2.5.1.19" evidence="8"/>
<dbReference type="PROSITE" id="PS00104">
    <property type="entry name" value="EPSP_SYNTHASE_1"/>
    <property type="match status" value="1"/>
</dbReference>
<comment type="caution">
    <text evidence="8">Lacks conserved residue(s) required for the propagation of feature annotation.</text>
</comment>
<dbReference type="Pfam" id="PF00275">
    <property type="entry name" value="EPSP_synthase"/>
    <property type="match status" value="1"/>
</dbReference>
<comment type="caution">
    <text evidence="10">The sequence shown here is derived from an EMBL/GenBank/DDBJ whole genome shotgun (WGS) entry which is preliminary data.</text>
</comment>
<dbReference type="PROSITE" id="PS00885">
    <property type="entry name" value="EPSP_SYNTHASE_2"/>
    <property type="match status" value="1"/>
</dbReference>
<dbReference type="GO" id="GO:0003866">
    <property type="term" value="F:3-phosphoshikimate 1-carboxyvinyltransferase activity"/>
    <property type="evidence" value="ECO:0007669"/>
    <property type="project" value="UniProtKB-UniRule"/>
</dbReference>
<feature type="binding site" evidence="8">
    <location>
        <position position="344"/>
    </location>
    <ligand>
        <name>phosphoenolpyruvate</name>
        <dbReference type="ChEBI" id="CHEBI:58702"/>
    </ligand>
</feature>
<comment type="function">
    <text evidence="8">Catalyzes the transfer of the enolpyruvyl moiety of phosphoenolpyruvate (PEP) to the 5-hydroxyl of shikimate-3-phosphate (S3P) to produce enolpyruvyl shikimate-3-phosphate and inorganic phosphate.</text>
</comment>
<dbReference type="UniPathway" id="UPA00053">
    <property type="reaction ID" value="UER00089"/>
</dbReference>
<dbReference type="PANTHER" id="PTHR21090:SF5">
    <property type="entry name" value="PENTAFUNCTIONAL AROM POLYPEPTIDE"/>
    <property type="match status" value="1"/>
</dbReference>
<evidence type="ECO:0000256" key="7">
    <source>
        <dbReference type="ARBA" id="ARBA00044633"/>
    </source>
</evidence>
<dbReference type="CDD" id="cd01556">
    <property type="entry name" value="EPSP_synthase"/>
    <property type="match status" value="1"/>
</dbReference>
<dbReference type="FunFam" id="3.65.10.10:FF:000006">
    <property type="entry name" value="3-phosphoshikimate 1-carboxyvinyltransferase"/>
    <property type="match status" value="1"/>
</dbReference>
<keyword evidence="4 8" id="KW-0028">Amino-acid biosynthesis</keyword>
<comment type="similarity">
    <text evidence="2 8">Belongs to the EPSP synthase family.</text>
</comment>
<feature type="active site" description="Proton acceptor" evidence="8">
    <location>
        <position position="313"/>
    </location>
</feature>
<feature type="binding site" evidence="8">
    <location>
        <position position="340"/>
    </location>
    <ligand>
        <name>3-phosphoshikimate</name>
        <dbReference type="ChEBI" id="CHEBI:145989"/>
    </ligand>
</feature>
<proteinExistence type="inferred from homology"/>
<evidence type="ECO:0000256" key="2">
    <source>
        <dbReference type="ARBA" id="ARBA00009948"/>
    </source>
</evidence>
<dbReference type="AlphaFoldDB" id="A0A7V2B1P7"/>
<feature type="binding site" evidence="8">
    <location>
        <position position="21"/>
    </location>
    <ligand>
        <name>3-phosphoshikimate</name>
        <dbReference type="ChEBI" id="CHEBI:145989"/>
    </ligand>
</feature>
<dbReference type="SUPFAM" id="SSF55205">
    <property type="entry name" value="EPT/RTPC-like"/>
    <property type="match status" value="1"/>
</dbReference>
<sequence>MIRRVSQAQSLLGLVELPPDKSIAHRAALLAALADGTSRLVNYPSAADPQSTLSCLRQLGVPIYEDAHGILVVEGRGLEGLRAPNQPLDCGNSGTTMRLLAGILAGQPFASTLVGDASLSRRPMERIAAPLRQMGAVVTLTDGHAPLYVQGCRPLRNITYRLPVPSAQVKSCVLLAGLFAEGETTVIESVPSRDHTERMLGLNVVELNGERYLTVQGGMRIPARTWAIPRDFSAAAFFLVAGTLVPDSEIRLPGVGLNPSRSALLDVLRAMGANIQVENERVYGGEPIADLVVRSSTLHGVQVAGTIIPNLIDEIPVLAVAATCAHGRTEIRDAAELRVKETDRIAAMAENLQALGARVEVFDDGLAIEGRCRLRGTTVRSFDDHRIAMAMGVAGLVAEGETLIEGAECARISFPGFWEVLDRLAGRPIPANP</sequence>
<feature type="binding site" evidence="8">
    <location>
        <position position="166"/>
    </location>
    <ligand>
        <name>3-phosphoshikimate</name>
        <dbReference type="ChEBI" id="CHEBI:145989"/>
    </ligand>
</feature>
<feature type="domain" description="Enolpyruvate transferase" evidence="9">
    <location>
        <begin position="7"/>
        <end position="421"/>
    </location>
</feature>
<evidence type="ECO:0000256" key="6">
    <source>
        <dbReference type="ARBA" id="ARBA00023141"/>
    </source>
</evidence>
<evidence type="ECO:0000313" key="10">
    <source>
        <dbReference type="EMBL" id="HER96661.1"/>
    </source>
</evidence>
<evidence type="ECO:0000259" key="9">
    <source>
        <dbReference type="Pfam" id="PF00275"/>
    </source>
</evidence>
<reference evidence="10" key="1">
    <citation type="journal article" date="2020" name="mSystems">
        <title>Genome- and Community-Level Interaction Insights into Carbon Utilization and Element Cycling Functions of Hydrothermarchaeota in Hydrothermal Sediment.</title>
        <authorList>
            <person name="Zhou Z."/>
            <person name="Liu Y."/>
            <person name="Xu W."/>
            <person name="Pan J."/>
            <person name="Luo Z.H."/>
            <person name="Li M."/>
        </authorList>
    </citation>
    <scope>NUCLEOTIDE SEQUENCE [LARGE SCALE GENOMIC DNA]</scope>
    <source>
        <strain evidence="10">SpSt-143</strain>
    </source>
</reference>
<accession>A0A7V2B1P7</accession>
<dbReference type="GO" id="GO:0005737">
    <property type="term" value="C:cytoplasm"/>
    <property type="evidence" value="ECO:0007669"/>
    <property type="project" value="UniProtKB-SubCell"/>
</dbReference>
<dbReference type="InterPro" id="IPR036968">
    <property type="entry name" value="Enolpyruvate_Tfrase_sf"/>
</dbReference>
<keyword evidence="5 8" id="KW-0808">Transferase</keyword>